<protein>
    <submittedName>
        <fullName evidence="3">Tetratricopeptide repeat protein</fullName>
    </submittedName>
</protein>
<accession>A0ABW4LTP0</accession>
<dbReference type="InterPro" id="IPR011990">
    <property type="entry name" value="TPR-like_helical_dom_sf"/>
</dbReference>
<keyword evidence="4" id="KW-1185">Reference proteome</keyword>
<dbReference type="Gene3D" id="1.25.40.10">
    <property type="entry name" value="Tetratricopeptide repeat domain"/>
    <property type="match status" value="3"/>
</dbReference>
<name>A0ABW4LTP0_9BACI</name>
<reference evidence="4" key="1">
    <citation type="journal article" date="2019" name="Int. J. Syst. Evol. Microbiol.">
        <title>The Global Catalogue of Microorganisms (GCM) 10K type strain sequencing project: providing services to taxonomists for standard genome sequencing and annotation.</title>
        <authorList>
            <consortium name="The Broad Institute Genomics Platform"/>
            <consortium name="The Broad Institute Genome Sequencing Center for Infectious Disease"/>
            <person name="Wu L."/>
            <person name="Ma J."/>
        </authorList>
    </citation>
    <scope>NUCLEOTIDE SEQUENCE [LARGE SCALE GENOMIC DNA]</scope>
    <source>
        <strain evidence="4">CCUG 49339</strain>
    </source>
</reference>
<dbReference type="Pfam" id="PF14559">
    <property type="entry name" value="TPR_19"/>
    <property type="match status" value="1"/>
</dbReference>
<dbReference type="InterPro" id="IPR051012">
    <property type="entry name" value="CellSynth/LPSAsmb/PSIAsmb"/>
</dbReference>
<keyword evidence="1" id="KW-0677">Repeat</keyword>
<dbReference type="Pfam" id="PF13176">
    <property type="entry name" value="TPR_7"/>
    <property type="match status" value="1"/>
</dbReference>
<evidence type="ECO:0000313" key="3">
    <source>
        <dbReference type="EMBL" id="MFD1738539.1"/>
    </source>
</evidence>
<comment type="caution">
    <text evidence="3">The sequence shown here is derived from an EMBL/GenBank/DDBJ whole genome shotgun (WGS) entry which is preliminary data.</text>
</comment>
<dbReference type="Proteomes" id="UP001597214">
    <property type="component" value="Unassembled WGS sequence"/>
</dbReference>
<sequence length="418" mass="48266">MNLIEKAVRFLEYGDVEKGLSQLEKLSQSVNDEEKFFIAHSYYQFGFIEEARNLANILLERYPAESEILLLLAEIYIDLDDEEEAIQLLGRVSGTDSEYPRALILLADLYQMQGLDEVAEQKLLQAKTLKPGNPIIMFALGEFYSGRGNYRQSIPYYEAVLKDQKKIGEINVHLRLAECYTAVGRFEEAFTQYETGLEEQIEIDSLFGFACAAYQAEKYKTAIQKLLDLKDLDPQYTPLYLVLGKAYEAEELLDEAMKTVVEGLKLDDYNKELLIFGGKLSMKLGDVEKGKQLLESAYELDNESLEASYLLTRIYMKEESYDKVVPFVEKAIENGDEDPQMIWDLATAKKELEEYSDALNHYRSAYTFFKDKADFLEEYGRFLIDEGLIKEAINVFEEIIKMDQTRYDIEEMLLQLKI</sequence>
<dbReference type="RefSeq" id="WP_377929743.1">
    <property type="nucleotide sequence ID" value="NZ_JBHUEM010000045.1"/>
</dbReference>
<gene>
    <name evidence="3" type="ORF">ACFSCX_18615</name>
</gene>
<evidence type="ECO:0000256" key="2">
    <source>
        <dbReference type="ARBA" id="ARBA00022803"/>
    </source>
</evidence>
<dbReference type="InterPro" id="IPR019734">
    <property type="entry name" value="TPR_rpt"/>
</dbReference>
<evidence type="ECO:0000313" key="4">
    <source>
        <dbReference type="Proteomes" id="UP001597214"/>
    </source>
</evidence>
<dbReference type="PANTHER" id="PTHR45586:SF1">
    <property type="entry name" value="LIPOPOLYSACCHARIDE ASSEMBLY PROTEIN B"/>
    <property type="match status" value="1"/>
</dbReference>
<proteinExistence type="predicted"/>
<dbReference type="PANTHER" id="PTHR45586">
    <property type="entry name" value="TPR REPEAT-CONTAINING PROTEIN PA4667"/>
    <property type="match status" value="1"/>
</dbReference>
<keyword evidence="2" id="KW-0802">TPR repeat</keyword>
<organism evidence="3 4">
    <name type="scientific">Bacillus salitolerans</name>
    <dbReference type="NCBI Taxonomy" id="1437434"/>
    <lineage>
        <taxon>Bacteria</taxon>
        <taxon>Bacillati</taxon>
        <taxon>Bacillota</taxon>
        <taxon>Bacilli</taxon>
        <taxon>Bacillales</taxon>
        <taxon>Bacillaceae</taxon>
        <taxon>Bacillus</taxon>
    </lineage>
</organism>
<dbReference type="SMART" id="SM00028">
    <property type="entry name" value="TPR"/>
    <property type="match status" value="8"/>
</dbReference>
<dbReference type="EMBL" id="JBHUEM010000045">
    <property type="protein sequence ID" value="MFD1738539.1"/>
    <property type="molecule type" value="Genomic_DNA"/>
</dbReference>
<dbReference type="SUPFAM" id="SSF48452">
    <property type="entry name" value="TPR-like"/>
    <property type="match status" value="2"/>
</dbReference>
<evidence type="ECO:0000256" key="1">
    <source>
        <dbReference type="ARBA" id="ARBA00022737"/>
    </source>
</evidence>